<evidence type="ECO:0000256" key="1">
    <source>
        <dbReference type="SAM" id="MobiDB-lite"/>
    </source>
</evidence>
<accession>A0A392TFE3</accession>
<dbReference type="EMBL" id="LXQA010557680">
    <property type="protein sequence ID" value="MCI59127.1"/>
    <property type="molecule type" value="Genomic_DNA"/>
</dbReference>
<proteinExistence type="predicted"/>
<dbReference type="Proteomes" id="UP000265520">
    <property type="component" value="Unassembled WGS sequence"/>
</dbReference>
<dbReference type="AlphaFoldDB" id="A0A392TFE3"/>
<evidence type="ECO:0000313" key="2">
    <source>
        <dbReference type="EMBL" id="MCI59127.1"/>
    </source>
</evidence>
<comment type="caution">
    <text evidence="2">The sequence shown here is derived from an EMBL/GenBank/DDBJ whole genome shotgun (WGS) entry which is preliminary data.</text>
</comment>
<reference evidence="2 3" key="1">
    <citation type="journal article" date="2018" name="Front. Plant Sci.">
        <title>Red Clover (Trifolium pratense) and Zigzag Clover (T. medium) - A Picture of Genomic Similarities and Differences.</title>
        <authorList>
            <person name="Dluhosova J."/>
            <person name="Istvanek J."/>
            <person name="Nedelnik J."/>
            <person name="Repkova J."/>
        </authorList>
    </citation>
    <scope>NUCLEOTIDE SEQUENCE [LARGE SCALE GENOMIC DNA]</scope>
    <source>
        <strain evidence="3">cv. 10/8</strain>
        <tissue evidence="2">Leaf</tissue>
    </source>
</reference>
<feature type="non-terminal residue" evidence="2">
    <location>
        <position position="89"/>
    </location>
</feature>
<protein>
    <submittedName>
        <fullName evidence="2">Uncharacterized protein</fullName>
    </submittedName>
</protein>
<organism evidence="2 3">
    <name type="scientific">Trifolium medium</name>
    <dbReference type="NCBI Taxonomy" id="97028"/>
    <lineage>
        <taxon>Eukaryota</taxon>
        <taxon>Viridiplantae</taxon>
        <taxon>Streptophyta</taxon>
        <taxon>Embryophyta</taxon>
        <taxon>Tracheophyta</taxon>
        <taxon>Spermatophyta</taxon>
        <taxon>Magnoliopsida</taxon>
        <taxon>eudicotyledons</taxon>
        <taxon>Gunneridae</taxon>
        <taxon>Pentapetalae</taxon>
        <taxon>rosids</taxon>
        <taxon>fabids</taxon>
        <taxon>Fabales</taxon>
        <taxon>Fabaceae</taxon>
        <taxon>Papilionoideae</taxon>
        <taxon>50 kb inversion clade</taxon>
        <taxon>NPAAA clade</taxon>
        <taxon>Hologalegina</taxon>
        <taxon>IRL clade</taxon>
        <taxon>Trifolieae</taxon>
        <taxon>Trifolium</taxon>
    </lineage>
</organism>
<feature type="compositionally biased region" description="Basic residues" evidence="1">
    <location>
        <begin position="80"/>
        <end position="89"/>
    </location>
</feature>
<feature type="compositionally biased region" description="Basic and acidic residues" evidence="1">
    <location>
        <begin position="48"/>
        <end position="65"/>
    </location>
</feature>
<feature type="region of interest" description="Disordered" evidence="1">
    <location>
        <begin position="39"/>
        <end position="89"/>
    </location>
</feature>
<evidence type="ECO:0000313" key="3">
    <source>
        <dbReference type="Proteomes" id="UP000265520"/>
    </source>
</evidence>
<sequence>MKIISEEQLQAFILKTREKKSCSQATVVPEPLSQLVVDDPISKGSKRKSQEETKRFSIEVPKKGEVAATDGDETDALAHPVKKKRATRS</sequence>
<name>A0A392TFE3_9FABA</name>
<keyword evidence="3" id="KW-1185">Reference proteome</keyword>